<dbReference type="Proteomes" id="UP000002247">
    <property type="component" value="Chromosome"/>
</dbReference>
<organism evidence="1 2">
    <name type="scientific">Segniliparus rotundus (strain ATCC BAA-972 / CDC 1076 / CIP 108378 / DSM 44985 / JCM 13578)</name>
    <dbReference type="NCBI Taxonomy" id="640132"/>
    <lineage>
        <taxon>Bacteria</taxon>
        <taxon>Bacillati</taxon>
        <taxon>Actinomycetota</taxon>
        <taxon>Actinomycetes</taxon>
        <taxon>Mycobacteriales</taxon>
        <taxon>Segniliparaceae</taxon>
        <taxon>Segniliparus</taxon>
    </lineage>
</organism>
<sequence>MKRNFFAAAVVTIFVAGLGACQRSAPATLTAHAEPAASSNEIGAFTGDWEGHGGGVVIDESGHGVRTIHNGASDPGTKTTFTITGVRRMGDGIVADYSADSGSGKLTFFCTSDGGNLNRGDLLMDSWPLHAETAGSGQANDDSVIQAKRDKYCIAQRS</sequence>
<dbReference type="HOGENOM" id="CLU_1668177_0_0_11"/>
<protein>
    <recommendedName>
        <fullName evidence="3">Lipoprotein</fullName>
    </recommendedName>
</protein>
<dbReference type="KEGG" id="srt:Srot_1025"/>
<dbReference type="AlphaFoldDB" id="D6ZEX4"/>
<dbReference type="EMBL" id="CP001958">
    <property type="protein sequence ID" value="ADG97498.1"/>
    <property type="molecule type" value="Genomic_DNA"/>
</dbReference>
<keyword evidence="2" id="KW-1185">Reference proteome</keyword>
<proteinExistence type="predicted"/>
<evidence type="ECO:0000313" key="2">
    <source>
        <dbReference type="Proteomes" id="UP000002247"/>
    </source>
</evidence>
<gene>
    <name evidence="1" type="ordered locus">Srot_1025</name>
</gene>
<evidence type="ECO:0008006" key="3">
    <source>
        <dbReference type="Google" id="ProtNLM"/>
    </source>
</evidence>
<name>D6ZEX4_SEGRD</name>
<reference evidence="1 2" key="1">
    <citation type="journal article" date="2010" name="Stand. Genomic Sci.">
        <title>Complete genome sequence of Segniliparus rotundus type strain (CDC 1076).</title>
        <authorList>
            <person name="Sikorski J."/>
            <person name="Lapidus A."/>
            <person name="Copeland A."/>
            <person name="Misra M."/>
            <person name="Glavina Del Rio T."/>
            <person name="Nolan M."/>
            <person name="Lucas S."/>
            <person name="Chen F."/>
            <person name="Tice H."/>
            <person name="Cheng J.F."/>
            <person name="Jando M."/>
            <person name="Schneider S."/>
            <person name="Bruce D."/>
            <person name="Goodwin L."/>
            <person name="Pitluck S."/>
            <person name="Liolios K."/>
            <person name="Mikhailova N."/>
            <person name="Pati A."/>
            <person name="Ivanova N."/>
            <person name="Mavromatis K."/>
            <person name="Chen A."/>
            <person name="Palaniappan K."/>
            <person name="Chertkov O."/>
            <person name="Land M."/>
            <person name="Hauser L."/>
            <person name="Chang Y.J."/>
            <person name="Jeffries C.D."/>
            <person name="Brettin T."/>
            <person name="Detter J.C."/>
            <person name="Han C."/>
            <person name="Rohde M."/>
            <person name="Goker M."/>
            <person name="Bristow J."/>
            <person name="Eisen J.A."/>
            <person name="Markowitz V."/>
            <person name="Hugenholtz P."/>
            <person name="Kyrpides N.C."/>
            <person name="Klenk H.P."/>
        </authorList>
    </citation>
    <scope>NUCLEOTIDE SEQUENCE [LARGE SCALE GENOMIC DNA]</scope>
    <source>
        <strain evidence="2">ATCC BAA-972 / CDC 1076 / CIP 108378 / DSM 44985 / JCM 13578</strain>
    </source>
</reference>
<accession>D6ZEX4</accession>
<dbReference type="PROSITE" id="PS51257">
    <property type="entry name" value="PROKAR_LIPOPROTEIN"/>
    <property type="match status" value="1"/>
</dbReference>
<evidence type="ECO:0000313" key="1">
    <source>
        <dbReference type="EMBL" id="ADG97498.1"/>
    </source>
</evidence>